<evidence type="ECO:0000313" key="3">
    <source>
        <dbReference type="Proteomes" id="UP000053070"/>
    </source>
</evidence>
<feature type="transmembrane region" description="Helical" evidence="1">
    <location>
        <begin position="7"/>
        <end position="31"/>
    </location>
</feature>
<keyword evidence="1" id="KW-0812">Transmembrane</keyword>
<gene>
    <name evidence="2" type="ORF">AAW01_03655</name>
</gene>
<keyword evidence="1" id="KW-1133">Transmembrane helix</keyword>
<evidence type="ECO:0000256" key="1">
    <source>
        <dbReference type="SAM" id="Phobius"/>
    </source>
</evidence>
<accession>A0A0G9MSJ5</accession>
<evidence type="ECO:0000313" key="2">
    <source>
        <dbReference type="EMBL" id="KLE33655.1"/>
    </source>
</evidence>
<feature type="transmembrane region" description="Helical" evidence="1">
    <location>
        <begin position="94"/>
        <end position="116"/>
    </location>
</feature>
<dbReference type="OrthoDB" id="6199135at2"/>
<comment type="caution">
    <text evidence="2">The sequence shown here is derived from an EMBL/GenBank/DDBJ whole genome shotgun (WGS) entry which is preliminary data.</text>
</comment>
<feature type="transmembrane region" description="Helical" evidence="1">
    <location>
        <begin position="51"/>
        <end position="73"/>
    </location>
</feature>
<dbReference type="EMBL" id="LBHC01000001">
    <property type="protein sequence ID" value="KLE33655.1"/>
    <property type="molecule type" value="Genomic_DNA"/>
</dbReference>
<dbReference type="AlphaFoldDB" id="A0A0G9MSJ5"/>
<dbReference type="Proteomes" id="UP000053070">
    <property type="component" value="Unassembled WGS sequence"/>
</dbReference>
<dbReference type="RefSeq" id="WP_047006529.1">
    <property type="nucleotide sequence ID" value="NZ_CP018097.1"/>
</dbReference>
<reference evidence="2 3" key="1">
    <citation type="submission" date="2015-04" db="EMBL/GenBank/DDBJ databases">
        <title>The draft genome sequence of Erythrobacr gangjinensis K7-2.</title>
        <authorList>
            <person name="Zhuang L."/>
            <person name="Liu Y."/>
            <person name="Shao Z."/>
        </authorList>
    </citation>
    <scope>NUCLEOTIDE SEQUENCE [LARGE SCALE GENOMIC DNA]</scope>
    <source>
        <strain evidence="2 3">K7-2</strain>
    </source>
</reference>
<proteinExistence type="predicted"/>
<protein>
    <submittedName>
        <fullName evidence="2">Uncharacterized protein</fullName>
    </submittedName>
</protein>
<sequence>MKEALKIVALCVLAAILYGIAHDMVTAHIALEYFTIAHAPILPDPTAVQMALIWGVLATWWVGLILGIMLALAARSFGRPPIPASELRKPVAGVMLVAAIGAVLAGAAAGGLYALGAIDISPYWAEEIAPGRHQRFVIVAWAHTASYVVGGLAGLFLIARTWRIRGALAA</sequence>
<name>A0A0G9MSJ5_9SPHN</name>
<keyword evidence="1" id="KW-0472">Membrane</keyword>
<feature type="transmembrane region" description="Helical" evidence="1">
    <location>
        <begin position="136"/>
        <end position="158"/>
    </location>
</feature>
<keyword evidence="3" id="KW-1185">Reference proteome</keyword>
<organism evidence="2 3">
    <name type="scientific">Aurantiacibacter gangjinensis</name>
    <dbReference type="NCBI Taxonomy" id="502682"/>
    <lineage>
        <taxon>Bacteria</taxon>
        <taxon>Pseudomonadati</taxon>
        <taxon>Pseudomonadota</taxon>
        <taxon>Alphaproteobacteria</taxon>
        <taxon>Sphingomonadales</taxon>
        <taxon>Erythrobacteraceae</taxon>
        <taxon>Aurantiacibacter</taxon>
    </lineage>
</organism>